<dbReference type="PROSITE" id="PS51900">
    <property type="entry name" value="CB"/>
    <property type="match status" value="1"/>
</dbReference>
<gene>
    <name evidence="8" type="ORF">ORQ98_22970</name>
</gene>
<dbReference type="InterPro" id="IPR011010">
    <property type="entry name" value="DNA_brk_join_enz"/>
</dbReference>
<comment type="caution">
    <text evidence="8">The sequence shown here is derived from an EMBL/GenBank/DDBJ whole genome shotgun (WGS) entry which is preliminary data.</text>
</comment>
<dbReference type="Pfam" id="PF00589">
    <property type="entry name" value="Phage_integrase"/>
    <property type="match status" value="1"/>
</dbReference>
<evidence type="ECO:0000259" key="7">
    <source>
        <dbReference type="PROSITE" id="PS51900"/>
    </source>
</evidence>
<dbReference type="PANTHER" id="PTHR30629:SF2">
    <property type="entry name" value="PROPHAGE INTEGRASE INTS-RELATED"/>
    <property type="match status" value="1"/>
</dbReference>
<evidence type="ECO:0000256" key="4">
    <source>
        <dbReference type="ARBA" id="ARBA00023172"/>
    </source>
</evidence>
<reference evidence="8 9" key="1">
    <citation type="submission" date="2022-11" db="EMBL/GenBank/DDBJ databases">
        <title>Spartinivicinus poritis sp. nov., isolated from scleractinian coral Porites lutea.</title>
        <authorList>
            <person name="Zhang G."/>
            <person name="Cai L."/>
            <person name="Wei Q."/>
        </authorList>
    </citation>
    <scope>NUCLEOTIDE SEQUENCE [LARGE SCALE GENOMIC DNA]</scope>
    <source>
        <strain evidence="8 9">A2-2</strain>
    </source>
</reference>
<accession>A0ABT5UEP1</accession>
<evidence type="ECO:0000256" key="3">
    <source>
        <dbReference type="ARBA" id="ARBA00023125"/>
    </source>
</evidence>
<dbReference type="InterPro" id="IPR044068">
    <property type="entry name" value="CB"/>
</dbReference>
<dbReference type="InterPro" id="IPR002104">
    <property type="entry name" value="Integrase_catalytic"/>
</dbReference>
<keyword evidence="4" id="KW-0233">DNA recombination</keyword>
<proteinExistence type="inferred from homology"/>
<dbReference type="SUPFAM" id="SSF56349">
    <property type="entry name" value="DNA breaking-rejoining enzymes"/>
    <property type="match status" value="1"/>
</dbReference>
<keyword evidence="9" id="KW-1185">Reference proteome</keyword>
<dbReference type="Proteomes" id="UP001528823">
    <property type="component" value="Unassembled WGS sequence"/>
</dbReference>
<name>A0ABT5UEP1_9GAMM</name>
<sequence>MSIKVIINRLSKTKPKGLEFRQHINFVSIRLHFIYKGVLCKEVVTRREIPKELCKTSLATFEEKLKSDVTYTNRKKETILYEIERNLFSYSKHFPNSQKCKLFGEFYNAKTTIGELLQDYINKVEQLKEKSTARNYIKSIRGQLIPEFGSIPARELQPKHIRDWVYKKSLTCKRKTIANHLIPLKHVLRDAMIDGLIQTNPLDLIDLDQMITKQSKRSDYICDPFSLVEIEAILGVMEGQVKNYFTTAFFTGMRTSELIGLTWDKVNFKKKYITVDAAYVDGEMKETKTGQKGIRRILMLAPVEHALLDQKKYTSDYQEFVFHHPNRPEKWLNDKQVREWAWRPALDKARVRYRNPYQTRHSFACLMIAQNENLFWIAQQMGHTGVEMINRHYGKYIEQYGKQYKPKSDFAELIK</sequence>
<keyword evidence="2" id="KW-0229">DNA integration</keyword>
<dbReference type="InterPro" id="IPR013762">
    <property type="entry name" value="Integrase-like_cat_sf"/>
</dbReference>
<dbReference type="Gene3D" id="1.10.150.130">
    <property type="match status" value="1"/>
</dbReference>
<evidence type="ECO:0000313" key="8">
    <source>
        <dbReference type="EMBL" id="MDE1464828.1"/>
    </source>
</evidence>
<feature type="domain" description="Core-binding (CB)" evidence="7">
    <location>
        <begin position="111"/>
        <end position="192"/>
    </location>
</feature>
<keyword evidence="3 5" id="KW-0238">DNA-binding</keyword>
<evidence type="ECO:0000256" key="5">
    <source>
        <dbReference type="PROSITE-ProRule" id="PRU01248"/>
    </source>
</evidence>
<evidence type="ECO:0000256" key="1">
    <source>
        <dbReference type="ARBA" id="ARBA00008857"/>
    </source>
</evidence>
<evidence type="ECO:0000259" key="6">
    <source>
        <dbReference type="PROSITE" id="PS51898"/>
    </source>
</evidence>
<dbReference type="PROSITE" id="PS51898">
    <property type="entry name" value="TYR_RECOMBINASE"/>
    <property type="match status" value="1"/>
</dbReference>
<evidence type="ECO:0000313" key="9">
    <source>
        <dbReference type="Proteomes" id="UP001528823"/>
    </source>
</evidence>
<dbReference type="RefSeq" id="WP_274691137.1">
    <property type="nucleotide sequence ID" value="NZ_JAPMOU010000043.1"/>
</dbReference>
<dbReference type="EMBL" id="JAPMOU010000043">
    <property type="protein sequence ID" value="MDE1464828.1"/>
    <property type="molecule type" value="Genomic_DNA"/>
</dbReference>
<evidence type="ECO:0000256" key="2">
    <source>
        <dbReference type="ARBA" id="ARBA00022908"/>
    </source>
</evidence>
<dbReference type="CDD" id="cd01189">
    <property type="entry name" value="INT_ICEBs1_C_like"/>
    <property type="match status" value="1"/>
</dbReference>
<dbReference type="InterPro" id="IPR010998">
    <property type="entry name" value="Integrase_recombinase_N"/>
</dbReference>
<feature type="domain" description="Tyr recombinase" evidence="6">
    <location>
        <begin position="220"/>
        <end position="406"/>
    </location>
</feature>
<dbReference type="Gene3D" id="1.10.443.10">
    <property type="entry name" value="Intergrase catalytic core"/>
    <property type="match status" value="1"/>
</dbReference>
<protein>
    <submittedName>
        <fullName evidence="8">Tyrosine-type recombinase/integrase</fullName>
    </submittedName>
</protein>
<organism evidence="8 9">
    <name type="scientific">Spartinivicinus poritis</name>
    <dbReference type="NCBI Taxonomy" id="2994640"/>
    <lineage>
        <taxon>Bacteria</taxon>
        <taxon>Pseudomonadati</taxon>
        <taxon>Pseudomonadota</taxon>
        <taxon>Gammaproteobacteria</taxon>
        <taxon>Oceanospirillales</taxon>
        <taxon>Zooshikellaceae</taxon>
        <taxon>Spartinivicinus</taxon>
    </lineage>
</organism>
<comment type="similarity">
    <text evidence="1">Belongs to the 'phage' integrase family.</text>
</comment>
<dbReference type="Pfam" id="PF14659">
    <property type="entry name" value="Phage_int_SAM_3"/>
    <property type="match status" value="1"/>
</dbReference>
<dbReference type="InterPro" id="IPR050808">
    <property type="entry name" value="Phage_Integrase"/>
</dbReference>
<dbReference type="InterPro" id="IPR004107">
    <property type="entry name" value="Integrase_SAM-like_N"/>
</dbReference>
<dbReference type="PANTHER" id="PTHR30629">
    <property type="entry name" value="PROPHAGE INTEGRASE"/>
    <property type="match status" value="1"/>
</dbReference>